<dbReference type="AlphaFoldDB" id="A0A643FSJ4"/>
<dbReference type="RefSeq" id="WP_150986912.1">
    <property type="nucleotide sequence ID" value="NZ_CP062807.1"/>
</dbReference>
<evidence type="ECO:0000313" key="1">
    <source>
        <dbReference type="EMBL" id="QOT82213.1"/>
    </source>
</evidence>
<dbReference type="EMBL" id="CP062807">
    <property type="protein sequence ID" value="QOT82213.1"/>
    <property type="molecule type" value="Genomic_DNA"/>
</dbReference>
<name>A0A643FSJ4_9BURK</name>
<proteinExistence type="predicted"/>
<geneLocation type="plasmid" evidence="1 2">
    <name>pRK1-3</name>
</geneLocation>
<dbReference type="GeneID" id="98407073"/>
<keyword evidence="1" id="KW-0614">Plasmid</keyword>
<gene>
    <name evidence="1" type="ORF">F7R26_039570</name>
</gene>
<dbReference type="Proteomes" id="UP000397656">
    <property type="component" value="Plasmid pRK1-3"/>
</dbReference>
<evidence type="ECO:0000313" key="2">
    <source>
        <dbReference type="Proteomes" id="UP000397656"/>
    </source>
</evidence>
<protein>
    <submittedName>
        <fullName evidence="1">Uncharacterized protein</fullName>
    </submittedName>
</protein>
<organism evidence="1 2">
    <name type="scientific">Cupriavidus basilensis</name>
    <dbReference type="NCBI Taxonomy" id="68895"/>
    <lineage>
        <taxon>Bacteria</taxon>
        <taxon>Pseudomonadati</taxon>
        <taxon>Pseudomonadota</taxon>
        <taxon>Betaproteobacteria</taxon>
        <taxon>Burkholderiales</taxon>
        <taxon>Burkholderiaceae</taxon>
        <taxon>Cupriavidus</taxon>
    </lineage>
</organism>
<reference evidence="1 2" key="1">
    <citation type="submission" date="2020-10" db="EMBL/GenBank/DDBJ databases">
        <title>Complete genome sequence of Cupriavidus basilensis CCUG 49340T.</title>
        <authorList>
            <person name="Salva-Serra F."/>
            <person name="Donoso R.A."/>
            <person name="Cho K.H."/>
            <person name="Yoo J.A."/>
            <person name="Lee K."/>
            <person name="Yoon S.-H."/>
            <person name="Perez-Pantoja D."/>
            <person name="Moore E.R.B."/>
        </authorList>
    </citation>
    <scope>NUCLEOTIDE SEQUENCE [LARGE SCALE GENOMIC DNA]</scope>
    <source>
        <strain evidence="2">CCUG 49340</strain>
        <plasmid evidence="1 2">pRK1-3</plasmid>
    </source>
</reference>
<accession>A0A643FSJ4</accession>
<sequence length="72" mass="7916">MTSRSPILTNRDHKNLDEFLGHALEDFKAGVITKNQAIGGLVQMIAAVDQGNLGEARNWVEQGRKLLPECAK</sequence>